<evidence type="ECO:0008006" key="3">
    <source>
        <dbReference type="Google" id="ProtNLM"/>
    </source>
</evidence>
<organism evidence="1 2">
    <name type="scientific">Streptococcus moroccensis</name>
    <dbReference type="NCBI Taxonomy" id="1451356"/>
    <lineage>
        <taxon>Bacteria</taxon>
        <taxon>Bacillati</taxon>
        <taxon>Bacillota</taxon>
        <taxon>Bacilli</taxon>
        <taxon>Lactobacillales</taxon>
        <taxon>Streptococcaceae</taxon>
        <taxon>Streptococcus</taxon>
    </lineage>
</organism>
<evidence type="ECO:0000313" key="1">
    <source>
        <dbReference type="EMBL" id="MDQ0223347.1"/>
    </source>
</evidence>
<dbReference type="RefSeq" id="WP_307122497.1">
    <property type="nucleotide sequence ID" value="NZ_JAUSTM010000024.1"/>
</dbReference>
<keyword evidence="2" id="KW-1185">Reference proteome</keyword>
<dbReference type="Proteomes" id="UP001223079">
    <property type="component" value="Unassembled WGS sequence"/>
</dbReference>
<comment type="caution">
    <text evidence="1">The sequence shown here is derived from an EMBL/GenBank/DDBJ whole genome shotgun (WGS) entry which is preliminary data.</text>
</comment>
<proteinExistence type="predicted"/>
<reference evidence="1 2" key="1">
    <citation type="submission" date="2023-07" db="EMBL/GenBank/DDBJ databases">
        <title>Genomic Encyclopedia of Type Strains, Phase IV (KMG-IV): sequencing the most valuable type-strain genomes for metagenomic binning, comparative biology and taxonomic classification.</title>
        <authorList>
            <person name="Goeker M."/>
        </authorList>
    </citation>
    <scope>NUCLEOTIDE SEQUENCE [LARGE SCALE GENOMIC DNA]</scope>
    <source>
        <strain evidence="1 2">DSM 105143</strain>
    </source>
</reference>
<protein>
    <recommendedName>
        <fullName evidence="3">Phage protein</fullName>
    </recommendedName>
</protein>
<evidence type="ECO:0000313" key="2">
    <source>
        <dbReference type="Proteomes" id="UP001223079"/>
    </source>
</evidence>
<name>A0ABT9YTM9_9STRE</name>
<dbReference type="EMBL" id="JAUSTM010000024">
    <property type="protein sequence ID" value="MDQ0223347.1"/>
    <property type="molecule type" value="Genomic_DNA"/>
</dbReference>
<sequence length="69" mass="7981">MTNYEKVEAVINWVREKKLTGYRISKETNAREMSIIALAQGRAKIDNIAFATALGLIDFYDKNHEKYDN</sequence>
<accession>A0ABT9YTM9</accession>
<gene>
    <name evidence="1" type="ORF">J2S23_001922</name>
</gene>